<dbReference type="PATRIC" id="fig|1202724.3.peg.1049"/>
<sequence length="129" mass="14830">MVANVKYLTKNMPNFLLKNYSFANTPLKCPCENKIQNIFNKKRPKNGALIIFYVNYFFVSQRCAKKAQSFAKVFVETGTACFTLCTYLKDCRAPQAPLAMTEREENNVNFENLCALFKRFLNSAALRSE</sequence>
<dbReference type="EMBL" id="LIYD01000005">
    <property type="protein sequence ID" value="KOS05470.1"/>
    <property type="molecule type" value="Genomic_DNA"/>
</dbReference>
<gene>
    <name evidence="1" type="ORF">AM493_05070</name>
</gene>
<reference evidence="1 2" key="1">
    <citation type="submission" date="2015-08" db="EMBL/GenBank/DDBJ databases">
        <title>Whole genome sequence of Flavobacterium akiainvivens IK-1T, from decaying Wikstroemia oahuensis, an endemic Hawaiian shrub.</title>
        <authorList>
            <person name="Wan X."/>
            <person name="Hou S."/>
            <person name="Saito J."/>
            <person name="Donachie S."/>
        </authorList>
    </citation>
    <scope>NUCLEOTIDE SEQUENCE [LARGE SCALE GENOMIC DNA]</scope>
    <source>
        <strain evidence="1 2">IK-1</strain>
    </source>
</reference>
<name>A0A0M9VHE6_9FLAO</name>
<accession>A0A0M9VHE6</accession>
<protein>
    <submittedName>
        <fullName evidence="1">Uncharacterized protein</fullName>
    </submittedName>
</protein>
<dbReference type="STRING" id="1202724.AM493_05070"/>
<dbReference type="Proteomes" id="UP000037755">
    <property type="component" value="Unassembled WGS sequence"/>
</dbReference>
<keyword evidence="2" id="KW-1185">Reference proteome</keyword>
<dbReference type="AlphaFoldDB" id="A0A0M9VHE6"/>
<evidence type="ECO:0000313" key="1">
    <source>
        <dbReference type="EMBL" id="KOS05470.1"/>
    </source>
</evidence>
<comment type="caution">
    <text evidence="1">The sequence shown here is derived from an EMBL/GenBank/DDBJ whole genome shotgun (WGS) entry which is preliminary data.</text>
</comment>
<evidence type="ECO:0000313" key="2">
    <source>
        <dbReference type="Proteomes" id="UP000037755"/>
    </source>
</evidence>
<organism evidence="1 2">
    <name type="scientific">Flavobacterium akiainvivens</name>
    <dbReference type="NCBI Taxonomy" id="1202724"/>
    <lineage>
        <taxon>Bacteria</taxon>
        <taxon>Pseudomonadati</taxon>
        <taxon>Bacteroidota</taxon>
        <taxon>Flavobacteriia</taxon>
        <taxon>Flavobacteriales</taxon>
        <taxon>Flavobacteriaceae</taxon>
        <taxon>Flavobacterium</taxon>
    </lineage>
</organism>
<proteinExistence type="predicted"/>